<dbReference type="EMBL" id="FWWU01000010">
    <property type="protein sequence ID" value="SMB96956.1"/>
    <property type="molecule type" value="Genomic_DNA"/>
</dbReference>
<evidence type="ECO:0000313" key="3">
    <source>
        <dbReference type="Proteomes" id="UP000192582"/>
    </source>
</evidence>
<proteinExistence type="predicted"/>
<keyword evidence="1" id="KW-0812">Transmembrane</keyword>
<dbReference type="Proteomes" id="UP000192582">
    <property type="component" value="Unassembled WGS sequence"/>
</dbReference>
<keyword evidence="1" id="KW-1133">Transmembrane helix</keyword>
<accession>A0A1W1VUF5</accession>
<evidence type="ECO:0000313" key="2">
    <source>
        <dbReference type="EMBL" id="SMB96956.1"/>
    </source>
</evidence>
<keyword evidence="3" id="KW-1185">Reference proteome</keyword>
<organism evidence="2 3">
    <name type="scientific">Deinococcus hopiensis KR-140</name>
    <dbReference type="NCBI Taxonomy" id="695939"/>
    <lineage>
        <taxon>Bacteria</taxon>
        <taxon>Thermotogati</taxon>
        <taxon>Deinococcota</taxon>
        <taxon>Deinococci</taxon>
        <taxon>Deinococcales</taxon>
        <taxon>Deinococcaceae</taxon>
        <taxon>Deinococcus</taxon>
    </lineage>
</organism>
<name>A0A1W1VUF5_9DEIO</name>
<keyword evidence="1" id="KW-0472">Membrane</keyword>
<reference evidence="2 3" key="1">
    <citation type="submission" date="2017-04" db="EMBL/GenBank/DDBJ databases">
        <authorList>
            <person name="Afonso C.L."/>
            <person name="Miller P.J."/>
            <person name="Scott M.A."/>
            <person name="Spackman E."/>
            <person name="Goraichik I."/>
            <person name="Dimitrov K.M."/>
            <person name="Suarez D.L."/>
            <person name="Swayne D.E."/>
        </authorList>
    </citation>
    <scope>NUCLEOTIDE SEQUENCE [LARGE SCALE GENOMIC DNA]</scope>
    <source>
        <strain evidence="2 3">KR-140</strain>
    </source>
</reference>
<evidence type="ECO:0000256" key="1">
    <source>
        <dbReference type="SAM" id="Phobius"/>
    </source>
</evidence>
<protein>
    <submittedName>
        <fullName evidence="2">Uncharacterized protein</fullName>
    </submittedName>
</protein>
<gene>
    <name evidence="2" type="ORF">SAMN00790413_06241</name>
</gene>
<sequence>MRRSRGDETDDPETGWVAQGLGRRMALLGLFVCGMADPGAWIKKKSSF</sequence>
<dbReference type="AlphaFoldDB" id="A0A1W1VUF5"/>
<feature type="transmembrane region" description="Helical" evidence="1">
    <location>
        <begin position="25"/>
        <end position="42"/>
    </location>
</feature>